<dbReference type="Pfam" id="PF00690">
    <property type="entry name" value="Cation_ATPase_N"/>
    <property type="match status" value="1"/>
</dbReference>
<dbReference type="FunFam" id="3.40.1110.10:FF:000005">
    <property type="entry name" value="Plasma membrane ATPase"/>
    <property type="match status" value="1"/>
</dbReference>
<dbReference type="InterPro" id="IPR044492">
    <property type="entry name" value="P_typ_ATPase_HD_dom"/>
</dbReference>
<dbReference type="InterPro" id="IPR023299">
    <property type="entry name" value="ATPase_P-typ_cyto_dom_N"/>
</dbReference>
<feature type="transmembrane region" description="Helical" evidence="13">
    <location>
        <begin position="672"/>
        <end position="695"/>
    </location>
</feature>
<dbReference type="GO" id="GO:0005524">
    <property type="term" value="F:ATP binding"/>
    <property type="evidence" value="ECO:0007669"/>
    <property type="project" value="UniProtKB-KW"/>
</dbReference>
<feature type="transmembrane region" description="Helical" evidence="13">
    <location>
        <begin position="125"/>
        <end position="141"/>
    </location>
</feature>
<dbReference type="SUPFAM" id="SSF81665">
    <property type="entry name" value="Calcium ATPase, transmembrane domain M"/>
    <property type="match status" value="1"/>
</dbReference>
<dbReference type="AlphaFoldDB" id="A0A9X2ES76"/>
<feature type="transmembrane region" description="Helical" evidence="13">
    <location>
        <begin position="839"/>
        <end position="859"/>
    </location>
</feature>
<comment type="subcellular location">
    <subcellularLocation>
        <location evidence="1">Membrane</location>
        <topology evidence="1">Multi-pass membrane protein</topology>
    </subcellularLocation>
</comment>
<dbReference type="Proteomes" id="UP001139028">
    <property type="component" value="Unassembled WGS sequence"/>
</dbReference>
<dbReference type="GO" id="GO:0016020">
    <property type="term" value="C:membrane"/>
    <property type="evidence" value="ECO:0007669"/>
    <property type="project" value="UniProtKB-SubCell"/>
</dbReference>
<organism evidence="15 16">
    <name type="scientific">Microbulbifer okhotskensis</name>
    <dbReference type="NCBI Taxonomy" id="2926617"/>
    <lineage>
        <taxon>Bacteria</taxon>
        <taxon>Pseudomonadati</taxon>
        <taxon>Pseudomonadota</taxon>
        <taxon>Gammaproteobacteria</taxon>
        <taxon>Cellvibrionales</taxon>
        <taxon>Microbulbiferaceae</taxon>
        <taxon>Microbulbifer</taxon>
    </lineage>
</organism>
<keyword evidence="9" id="KW-1278">Translocase</keyword>
<evidence type="ECO:0000259" key="14">
    <source>
        <dbReference type="SMART" id="SM00831"/>
    </source>
</evidence>
<feature type="region of interest" description="Disordered" evidence="12">
    <location>
        <begin position="28"/>
        <end position="50"/>
    </location>
</feature>
<dbReference type="SFLD" id="SFLDG00002">
    <property type="entry name" value="C1.7:_P-type_atpase_like"/>
    <property type="match status" value="1"/>
</dbReference>
<dbReference type="SUPFAM" id="SSF81653">
    <property type="entry name" value="Calcium ATPase, transduction domain A"/>
    <property type="match status" value="1"/>
</dbReference>
<feature type="transmembrane region" description="Helical" evidence="13">
    <location>
        <begin position="97"/>
        <end position="119"/>
    </location>
</feature>
<name>A0A9X2ES76_9GAMM</name>
<keyword evidence="3" id="KW-0597">Phosphoprotein</keyword>
<dbReference type="InterPro" id="IPR023298">
    <property type="entry name" value="ATPase_P-typ_TM_dom_sf"/>
</dbReference>
<reference evidence="15" key="1">
    <citation type="journal article" date="2022" name="Arch. Microbiol.">
        <title>Microbulbifer okhotskensis sp. nov., isolated from a deep bottom sediment of the Okhotsk Sea.</title>
        <authorList>
            <person name="Romanenko L."/>
            <person name="Kurilenko V."/>
            <person name="Otstavnykh N."/>
            <person name="Velansky P."/>
            <person name="Isaeva M."/>
            <person name="Mikhailov V."/>
        </authorList>
    </citation>
    <scope>NUCLEOTIDE SEQUENCE</scope>
    <source>
        <strain evidence="15">OS29</strain>
    </source>
</reference>
<dbReference type="SFLD" id="SFLDS00003">
    <property type="entry name" value="Haloacid_Dehalogenase"/>
    <property type="match status" value="1"/>
</dbReference>
<dbReference type="GO" id="GO:0120029">
    <property type="term" value="P:proton export across plasma membrane"/>
    <property type="evidence" value="ECO:0007669"/>
    <property type="project" value="InterPro"/>
</dbReference>
<evidence type="ECO:0000256" key="7">
    <source>
        <dbReference type="ARBA" id="ARBA00022840"/>
    </source>
</evidence>
<dbReference type="InterPro" id="IPR008250">
    <property type="entry name" value="ATPase_P-typ_transduc_dom_A_sf"/>
</dbReference>
<feature type="transmembrane region" description="Helical" evidence="13">
    <location>
        <begin position="736"/>
        <end position="762"/>
    </location>
</feature>
<dbReference type="SUPFAM" id="SSF56784">
    <property type="entry name" value="HAD-like"/>
    <property type="match status" value="1"/>
</dbReference>
<evidence type="ECO:0000256" key="4">
    <source>
        <dbReference type="ARBA" id="ARBA00022692"/>
    </source>
</evidence>
<proteinExistence type="inferred from homology"/>
<feature type="transmembrane region" description="Helical" evidence="13">
    <location>
        <begin position="701"/>
        <end position="724"/>
    </location>
</feature>
<dbReference type="FunFam" id="3.40.50.1000:FF:000211">
    <property type="entry name" value="Plasma membrane ATPase"/>
    <property type="match status" value="1"/>
</dbReference>
<evidence type="ECO:0000313" key="16">
    <source>
        <dbReference type="Proteomes" id="UP001139028"/>
    </source>
</evidence>
<evidence type="ECO:0000256" key="13">
    <source>
        <dbReference type="SAM" id="Phobius"/>
    </source>
</evidence>
<comment type="similarity">
    <text evidence="2">Belongs to the cation transport ATPase (P-type) (TC 3.A.3) family. Type IIIA subfamily.</text>
</comment>
<keyword evidence="5" id="KW-0479">Metal-binding</keyword>
<dbReference type="CDD" id="cd02076">
    <property type="entry name" value="P-type_ATPase_H"/>
    <property type="match status" value="1"/>
</dbReference>
<dbReference type="FunFam" id="2.70.150.10:FF:000042">
    <property type="entry name" value="Plasma membrane ATPase"/>
    <property type="match status" value="1"/>
</dbReference>
<keyword evidence="16" id="KW-1185">Reference proteome</keyword>
<dbReference type="Gene3D" id="3.40.50.1000">
    <property type="entry name" value="HAD superfamily/HAD-like"/>
    <property type="match status" value="1"/>
</dbReference>
<evidence type="ECO:0000256" key="2">
    <source>
        <dbReference type="ARBA" id="ARBA00008804"/>
    </source>
</evidence>
<evidence type="ECO:0000256" key="10">
    <source>
        <dbReference type="ARBA" id="ARBA00022989"/>
    </source>
</evidence>
<accession>A0A9X2ES76</accession>
<keyword evidence="6" id="KW-0547">Nucleotide-binding</keyword>
<feature type="transmembrane region" description="Helical" evidence="13">
    <location>
        <begin position="276"/>
        <end position="295"/>
    </location>
</feature>
<evidence type="ECO:0000256" key="1">
    <source>
        <dbReference type="ARBA" id="ARBA00004141"/>
    </source>
</evidence>
<dbReference type="PRINTS" id="PR00119">
    <property type="entry name" value="CATATPASE"/>
</dbReference>
<dbReference type="RefSeq" id="WP_252466226.1">
    <property type="nucleotide sequence ID" value="NZ_JALBWM010000033.1"/>
</dbReference>
<dbReference type="InterPro" id="IPR001757">
    <property type="entry name" value="P_typ_ATPase"/>
</dbReference>
<evidence type="ECO:0000313" key="15">
    <source>
        <dbReference type="EMBL" id="MCO1334638.1"/>
    </source>
</evidence>
<dbReference type="NCBIfam" id="TIGR01647">
    <property type="entry name" value="ATPase-IIIA_H"/>
    <property type="match status" value="1"/>
</dbReference>
<feature type="transmembrane region" description="Helical" evidence="13">
    <location>
        <begin position="813"/>
        <end position="833"/>
    </location>
</feature>
<dbReference type="InterPro" id="IPR004014">
    <property type="entry name" value="ATPase_P-typ_cation-transptr_N"/>
</dbReference>
<dbReference type="PANTHER" id="PTHR42861">
    <property type="entry name" value="CALCIUM-TRANSPORTING ATPASE"/>
    <property type="match status" value="1"/>
</dbReference>
<comment type="caution">
    <text evidence="15">The sequence shown here is derived from an EMBL/GenBank/DDBJ whole genome shotgun (WGS) entry which is preliminary data.</text>
</comment>
<dbReference type="PROSITE" id="PS00154">
    <property type="entry name" value="ATPASE_E1_E2"/>
    <property type="match status" value="1"/>
</dbReference>
<dbReference type="PRINTS" id="PR00120">
    <property type="entry name" value="HATPASE"/>
</dbReference>
<dbReference type="InterPro" id="IPR023214">
    <property type="entry name" value="HAD_sf"/>
</dbReference>
<feature type="domain" description="Cation-transporting P-type ATPase N-terminal" evidence="14">
    <location>
        <begin position="49"/>
        <end position="121"/>
    </location>
</feature>
<keyword evidence="10 13" id="KW-1133">Transmembrane helix</keyword>
<dbReference type="SFLD" id="SFLDF00027">
    <property type="entry name" value="p-type_atpase"/>
    <property type="match status" value="1"/>
</dbReference>
<evidence type="ECO:0000256" key="5">
    <source>
        <dbReference type="ARBA" id="ARBA00022723"/>
    </source>
</evidence>
<dbReference type="GO" id="GO:0016887">
    <property type="term" value="F:ATP hydrolysis activity"/>
    <property type="evidence" value="ECO:0007669"/>
    <property type="project" value="InterPro"/>
</dbReference>
<evidence type="ECO:0000256" key="6">
    <source>
        <dbReference type="ARBA" id="ARBA00022741"/>
    </source>
</evidence>
<evidence type="ECO:0000256" key="3">
    <source>
        <dbReference type="ARBA" id="ARBA00022553"/>
    </source>
</evidence>
<keyword evidence="4 13" id="KW-0812">Transmembrane</keyword>
<evidence type="ECO:0000256" key="12">
    <source>
        <dbReference type="SAM" id="MobiDB-lite"/>
    </source>
</evidence>
<dbReference type="InterPro" id="IPR059000">
    <property type="entry name" value="ATPase_P-type_domA"/>
</dbReference>
<dbReference type="InterPro" id="IPR006534">
    <property type="entry name" value="P-type_ATPase_IIIA"/>
</dbReference>
<dbReference type="EMBL" id="JALBWM010000033">
    <property type="protein sequence ID" value="MCO1334638.1"/>
    <property type="molecule type" value="Genomic_DNA"/>
</dbReference>
<evidence type="ECO:0000256" key="11">
    <source>
        <dbReference type="ARBA" id="ARBA00023136"/>
    </source>
</evidence>
<evidence type="ECO:0000256" key="9">
    <source>
        <dbReference type="ARBA" id="ARBA00022967"/>
    </source>
</evidence>
<gene>
    <name evidence="15" type="ORF">MO867_09830</name>
</gene>
<dbReference type="Gene3D" id="2.70.150.10">
    <property type="entry name" value="Calcium-transporting ATPase, cytoplasmic transduction domain A"/>
    <property type="match status" value="1"/>
</dbReference>
<feature type="transmembrane region" description="Helical" evidence="13">
    <location>
        <begin position="315"/>
        <end position="342"/>
    </location>
</feature>
<dbReference type="InterPro" id="IPR018303">
    <property type="entry name" value="ATPase_P-typ_P_site"/>
</dbReference>
<sequence>MSQGRHSSARISPLANLFVIGDFILQDPEATPENKGTDATENNGRQPEDLQTAELDSIYSELNTTPEGLTKAEADSRLQKYGANSIQEKEQSALARFFRFFWGPIPWMIEAAALLSALIGHWPDFAIIMALLLYNAIAGFWQEHKAANALAALKASMAPRANILRDGDYQSIDAAQVVPGDIVRIKLGQVVPADVRFIEGKSISIDQAALTGESLPVSKKIGDIGYSSSIAKRGEMTAVVIGTGHNTFFGRTATLVAGAGQSASHSQKAVTHIGDFLIVLCLVLAVILVGTELYRDIVVADKWHWSDIINILRTVLVLLIASIPVAMPSVITVTNALGALALSRKKAIVSRLEAIEELAGVDILCSDKTGTLTKNQLCLEEPTVFSAEDKNQLILAAAIASEQGSTDPIDQAIFAELSSPIKVTDFHLKEFTPFDPVSKRTEAKVMDNKGKTLFFSKGAPQAIADLCQLSGDAADNARSCVQQQASRGLRSLGVARKESNQQWLFLGILSLEDPPRDDSKDTIRRAREHGLQVKMITGDDVAIGKEIATQVGIGTNIYAAANVFEKSQDMDHLPSATIDCVERADGFGRVFPEHKYAIVKALQGRGHQVAMTGDGVNDAPALKQADCGIAVSGATDAARAAAAIILTSPGLSTIVDAIDEARKIFERIINYVLFRVSMTLDIMVVVVAATIIFGFSPLTPVMIVLVALLDDIPIMTIAYDNTLLPKQPVHWQMRDLLLGSSIIGLFSIAQTMGILFLGMAWLDNTSWQSWIALNKEQIQTIVFLQIVAGGHLLLFVVRSRTAFFSKPLPAQPLFVAIVGTQAFTVLMCGLGWLVPAIPWSIIGLVWLYMIIWMFFLDLIKRLLYRRLSDI</sequence>
<keyword evidence="11 13" id="KW-0472">Membrane</keyword>
<dbReference type="Gene3D" id="1.20.1110.10">
    <property type="entry name" value="Calcium-transporting ATPase, transmembrane domain"/>
    <property type="match status" value="1"/>
</dbReference>
<dbReference type="SMART" id="SM00831">
    <property type="entry name" value="Cation_ATPase_N"/>
    <property type="match status" value="1"/>
</dbReference>
<dbReference type="Pfam" id="PF00702">
    <property type="entry name" value="Hydrolase"/>
    <property type="match status" value="1"/>
</dbReference>
<dbReference type="NCBIfam" id="TIGR01494">
    <property type="entry name" value="ATPase_P-type"/>
    <property type="match status" value="2"/>
</dbReference>
<dbReference type="GO" id="GO:0008553">
    <property type="term" value="F:P-type proton-exporting transporter activity"/>
    <property type="evidence" value="ECO:0007669"/>
    <property type="project" value="InterPro"/>
</dbReference>
<dbReference type="GO" id="GO:0046872">
    <property type="term" value="F:metal ion binding"/>
    <property type="evidence" value="ECO:0007669"/>
    <property type="project" value="UniProtKB-KW"/>
</dbReference>
<dbReference type="Pfam" id="PF00122">
    <property type="entry name" value="E1-E2_ATPase"/>
    <property type="match status" value="1"/>
</dbReference>
<keyword evidence="8" id="KW-0460">Magnesium</keyword>
<evidence type="ECO:0000256" key="8">
    <source>
        <dbReference type="ARBA" id="ARBA00022842"/>
    </source>
</evidence>
<protein>
    <submittedName>
        <fullName evidence="15">Plasma-membrane proton-efflux P-type ATPase</fullName>
    </submittedName>
</protein>
<feature type="transmembrane region" description="Helical" evidence="13">
    <location>
        <begin position="782"/>
        <end position="801"/>
    </location>
</feature>
<dbReference type="InterPro" id="IPR036412">
    <property type="entry name" value="HAD-like_sf"/>
</dbReference>
<dbReference type="Gene3D" id="3.40.1110.10">
    <property type="entry name" value="Calcium-transporting ATPase, cytoplasmic domain N"/>
    <property type="match status" value="1"/>
</dbReference>
<keyword evidence="7" id="KW-0067">ATP-binding</keyword>